<evidence type="ECO:0000313" key="2">
    <source>
        <dbReference type="Proteomes" id="UP001178508"/>
    </source>
</evidence>
<organism evidence="1 2">
    <name type="scientific">Xyrichtys novacula</name>
    <name type="common">Pearly razorfish</name>
    <name type="synonym">Hemipteronotus novacula</name>
    <dbReference type="NCBI Taxonomy" id="13765"/>
    <lineage>
        <taxon>Eukaryota</taxon>
        <taxon>Metazoa</taxon>
        <taxon>Chordata</taxon>
        <taxon>Craniata</taxon>
        <taxon>Vertebrata</taxon>
        <taxon>Euteleostomi</taxon>
        <taxon>Actinopterygii</taxon>
        <taxon>Neopterygii</taxon>
        <taxon>Teleostei</taxon>
        <taxon>Neoteleostei</taxon>
        <taxon>Acanthomorphata</taxon>
        <taxon>Eupercaria</taxon>
        <taxon>Labriformes</taxon>
        <taxon>Labridae</taxon>
        <taxon>Xyrichtys</taxon>
    </lineage>
</organism>
<sequence length="155" mass="18477">MPEKRRKERQAEVTAARRVASLQWVDLFLRDELRPRQEEFQRSSWVEGWRKFYRDDPVQPRQKEETEELCFQRKINVTLSSIQGLDVSGSLRWQRSKGRRPEEDEEFMKALVKEYQKIIEKRTGTSRLRMDMGSACRSVRFSFWQIHLSASPPGG</sequence>
<accession>A0AAV1HHB7</accession>
<proteinExistence type="predicted"/>
<reference evidence="1" key="1">
    <citation type="submission" date="2023-08" db="EMBL/GenBank/DDBJ databases">
        <authorList>
            <person name="Alioto T."/>
            <person name="Alioto T."/>
            <person name="Gomez Garrido J."/>
        </authorList>
    </citation>
    <scope>NUCLEOTIDE SEQUENCE</scope>
</reference>
<dbReference type="EMBL" id="OY660884">
    <property type="protein sequence ID" value="CAJ1084159.1"/>
    <property type="molecule type" value="Genomic_DNA"/>
</dbReference>
<keyword evidence="2" id="KW-1185">Reference proteome</keyword>
<name>A0AAV1HHB7_XYRNO</name>
<gene>
    <name evidence="1" type="ORF">XNOV1_A000877</name>
</gene>
<protein>
    <submittedName>
        <fullName evidence="1">Uncharacterized protein</fullName>
    </submittedName>
</protein>
<dbReference type="Proteomes" id="UP001178508">
    <property type="component" value="Chromosome 21"/>
</dbReference>
<evidence type="ECO:0000313" key="1">
    <source>
        <dbReference type="EMBL" id="CAJ1084159.1"/>
    </source>
</evidence>
<dbReference type="AlphaFoldDB" id="A0AAV1HHB7"/>